<evidence type="ECO:0000313" key="12">
    <source>
        <dbReference type="Proteomes" id="UP000823936"/>
    </source>
</evidence>
<evidence type="ECO:0000256" key="10">
    <source>
        <dbReference type="RuleBase" id="RU361207"/>
    </source>
</evidence>
<sequence>MNTDYPRYAGILMHITSLPSRFGIGDIGKEAYDFVDNLKKTGATLWQILPLGPTGYGNSPYSPRSSFASNELLISLEKLYEDGWIKEEELDNYPALSSDKVLFDKVIEAKLPLLKKAAERFLEKNENDRKYAEYKKRQKYWIEDYAVFMILYEKYADARWYQMWSLKEAKRDKDTIERIKRISHDEMEIWIAMQYFFDMQWAELKSYANRRGIRIIGDTPIFVGADSADTWSHIELFKTDKTGAFSSVSGVPPDNFSSDGQRWGNPVYDWKKHEETDFSWWKERFKRESERVDILRIDHFRGFDAYYDIKASEKTARNGKWIKAPGRKLFSSLKKENECLNIIAEDLGFITDSVEKLRKDFSFPGMKISQFGFTFLPDGELNTYDTFLPHNYERDFVAYTGTHDNDTTRGWFSSLSDIERHHVREYLASDDNEIVWALIRAIMLSAADYTVIPMQDILELSAEARMNYPSSCNDRNWSWRMKEGAFDEYRVNRMRHLVRISGRNGMTAEEMLSKAQDK</sequence>
<comment type="similarity">
    <text evidence="2 10">Belongs to the disproportionating enzyme family.</text>
</comment>
<proteinExistence type="inferred from homology"/>
<dbReference type="Pfam" id="PF02446">
    <property type="entry name" value="Glyco_hydro_77"/>
    <property type="match status" value="1"/>
</dbReference>
<evidence type="ECO:0000256" key="9">
    <source>
        <dbReference type="ARBA" id="ARBA00031501"/>
    </source>
</evidence>
<dbReference type="GO" id="GO:0005975">
    <property type="term" value="P:carbohydrate metabolic process"/>
    <property type="evidence" value="ECO:0007669"/>
    <property type="project" value="InterPro"/>
</dbReference>
<dbReference type="EC" id="2.4.1.25" evidence="3 10"/>
<organism evidence="11 12">
    <name type="scientific">Candidatus Ornithospirochaeta avicola</name>
    <dbReference type="NCBI Taxonomy" id="2840896"/>
    <lineage>
        <taxon>Bacteria</taxon>
        <taxon>Pseudomonadati</taxon>
        <taxon>Spirochaetota</taxon>
        <taxon>Spirochaetia</taxon>
        <taxon>Spirochaetales</taxon>
        <taxon>Spirochaetaceae</taxon>
        <taxon>Spirochaetaceae incertae sedis</taxon>
        <taxon>Candidatus Ornithospirochaeta</taxon>
    </lineage>
</organism>
<evidence type="ECO:0000256" key="3">
    <source>
        <dbReference type="ARBA" id="ARBA00012560"/>
    </source>
</evidence>
<reference evidence="11" key="2">
    <citation type="submission" date="2021-04" db="EMBL/GenBank/DDBJ databases">
        <authorList>
            <person name="Gilroy R."/>
        </authorList>
    </citation>
    <scope>NUCLEOTIDE SEQUENCE</scope>
    <source>
        <strain evidence="11">Gambia11-129</strain>
    </source>
</reference>
<dbReference type="InterPro" id="IPR017853">
    <property type="entry name" value="GH"/>
</dbReference>
<reference evidence="11" key="1">
    <citation type="journal article" date="2021" name="PeerJ">
        <title>Extensive microbial diversity within the chicken gut microbiome revealed by metagenomics and culture.</title>
        <authorList>
            <person name="Gilroy R."/>
            <person name="Ravi A."/>
            <person name="Getino M."/>
            <person name="Pursley I."/>
            <person name="Horton D.L."/>
            <person name="Alikhan N.F."/>
            <person name="Baker D."/>
            <person name="Gharbi K."/>
            <person name="Hall N."/>
            <person name="Watson M."/>
            <person name="Adriaenssens E.M."/>
            <person name="Foster-Nyarko E."/>
            <person name="Jarju S."/>
            <person name="Secka A."/>
            <person name="Antonio M."/>
            <person name="Oren A."/>
            <person name="Chaudhuri R.R."/>
            <person name="La Ragione R."/>
            <person name="Hildebrand F."/>
            <person name="Pallen M.J."/>
        </authorList>
    </citation>
    <scope>NUCLEOTIDE SEQUENCE</scope>
    <source>
        <strain evidence="11">Gambia11-129</strain>
    </source>
</reference>
<comment type="caution">
    <text evidence="11">The sequence shown here is derived from an EMBL/GenBank/DDBJ whole genome shotgun (WGS) entry which is preliminary data.</text>
</comment>
<evidence type="ECO:0000256" key="2">
    <source>
        <dbReference type="ARBA" id="ARBA00005684"/>
    </source>
</evidence>
<evidence type="ECO:0000256" key="8">
    <source>
        <dbReference type="ARBA" id="ARBA00031423"/>
    </source>
</evidence>
<evidence type="ECO:0000256" key="4">
    <source>
        <dbReference type="ARBA" id="ARBA00020295"/>
    </source>
</evidence>
<comment type="catalytic activity">
    <reaction evidence="1 10">
        <text>Transfers a segment of a (1-&gt;4)-alpha-D-glucan to a new position in an acceptor, which may be glucose or a (1-&gt;4)-alpha-D-glucan.</text>
        <dbReference type="EC" id="2.4.1.25"/>
    </reaction>
</comment>
<dbReference type="Proteomes" id="UP000823936">
    <property type="component" value="Unassembled WGS sequence"/>
</dbReference>
<dbReference type="InterPro" id="IPR003385">
    <property type="entry name" value="Glyco_hydro_77"/>
</dbReference>
<dbReference type="GO" id="GO:0004134">
    <property type="term" value="F:4-alpha-glucanotransferase activity"/>
    <property type="evidence" value="ECO:0007669"/>
    <property type="project" value="UniProtKB-EC"/>
</dbReference>
<evidence type="ECO:0000256" key="6">
    <source>
        <dbReference type="ARBA" id="ARBA00022679"/>
    </source>
</evidence>
<dbReference type="NCBIfam" id="NF011080">
    <property type="entry name" value="PRK14508.1-3"/>
    <property type="match status" value="1"/>
</dbReference>
<keyword evidence="7 10" id="KW-0119">Carbohydrate metabolism</keyword>
<evidence type="ECO:0000256" key="5">
    <source>
        <dbReference type="ARBA" id="ARBA00022676"/>
    </source>
</evidence>
<dbReference type="Gene3D" id="3.20.20.80">
    <property type="entry name" value="Glycosidases"/>
    <property type="match status" value="1"/>
</dbReference>
<dbReference type="PANTHER" id="PTHR32438:SF5">
    <property type="entry name" value="4-ALPHA-GLUCANOTRANSFERASE DPE1, CHLOROPLASTIC_AMYLOPLASTIC"/>
    <property type="match status" value="1"/>
</dbReference>
<keyword evidence="6 10" id="KW-0808">Transferase</keyword>
<dbReference type="PANTHER" id="PTHR32438">
    <property type="entry name" value="4-ALPHA-GLUCANOTRANSFERASE DPE1, CHLOROPLASTIC/AMYLOPLASTIC"/>
    <property type="match status" value="1"/>
</dbReference>
<name>A0A9D1PTA5_9SPIO</name>
<accession>A0A9D1PTA5</accession>
<evidence type="ECO:0000256" key="1">
    <source>
        <dbReference type="ARBA" id="ARBA00000439"/>
    </source>
</evidence>
<protein>
    <recommendedName>
        <fullName evidence="4 10">4-alpha-glucanotransferase</fullName>
        <ecNumber evidence="3 10">2.4.1.25</ecNumber>
    </recommendedName>
    <alternativeName>
        <fullName evidence="8 10">Amylomaltase</fullName>
    </alternativeName>
    <alternativeName>
        <fullName evidence="9 10">Disproportionating enzyme</fullName>
    </alternativeName>
</protein>
<gene>
    <name evidence="11" type="primary">malQ</name>
    <name evidence="11" type="ORF">IAB12_06135</name>
</gene>
<evidence type="ECO:0000313" key="11">
    <source>
        <dbReference type="EMBL" id="HIV99336.1"/>
    </source>
</evidence>
<keyword evidence="5 10" id="KW-0328">Glycosyltransferase</keyword>
<dbReference type="AlphaFoldDB" id="A0A9D1PTA5"/>
<dbReference type="EMBL" id="DXHU01000023">
    <property type="protein sequence ID" value="HIV99336.1"/>
    <property type="molecule type" value="Genomic_DNA"/>
</dbReference>
<evidence type="ECO:0000256" key="7">
    <source>
        <dbReference type="ARBA" id="ARBA00023277"/>
    </source>
</evidence>
<dbReference type="NCBIfam" id="TIGR00217">
    <property type="entry name" value="malQ"/>
    <property type="match status" value="1"/>
</dbReference>
<dbReference type="SUPFAM" id="SSF51445">
    <property type="entry name" value="(Trans)glycosidases"/>
    <property type="match status" value="1"/>
</dbReference>